<dbReference type="InterPro" id="IPR052042">
    <property type="entry name" value="Tail_sheath_structural"/>
</dbReference>
<dbReference type="Gene3D" id="3.40.50.11780">
    <property type="match status" value="2"/>
</dbReference>
<dbReference type="Proteomes" id="UP000294835">
    <property type="component" value="Unassembled WGS sequence"/>
</dbReference>
<evidence type="ECO:0000313" key="4">
    <source>
        <dbReference type="Proteomes" id="UP000294835"/>
    </source>
</evidence>
<feature type="domain" description="Tail sheath protein C-terminal" evidence="2">
    <location>
        <begin position="652"/>
        <end position="755"/>
    </location>
</feature>
<gene>
    <name evidence="3" type="ORF">EV662_104216</name>
</gene>
<accession>A0A4R2PZY7</accession>
<name>A0A4R2PZY7_9RHOB</name>
<dbReference type="OrthoDB" id="9767864at2"/>
<keyword evidence="4" id="KW-1185">Reference proteome</keyword>
<dbReference type="PANTHER" id="PTHR35861:SF1">
    <property type="entry name" value="PHAGE TAIL SHEATH PROTEIN"/>
    <property type="match status" value="1"/>
</dbReference>
<evidence type="ECO:0000256" key="1">
    <source>
        <dbReference type="ARBA" id="ARBA00008005"/>
    </source>
</evidence>
<dbReference type="RefSeq" id="WP_132461799.1">
    <property type="nucleotide sequence ID" value="NZ_SLXP01000004.1"/>
</dbReference>
<proteinExistence type="inferred from homology"/>
<evidence type="ECO:0000313" key="3">
    <source>
        <dbReference type="EMBL" id="TCP41872.1"/>
    </source>
</evidence>
<dbReference type="InterPro" id="IPR020287">
    <property type="entry name" value="Tail_sheath_C"/>
</dbReference>
<sequence>MAVAVSYPGVYIQEVPSGSRAIAGVPTSVAAFIGYTARGAVNDPVQLFSYADFERTFGGLHLDSPLSYAVNHFFLNGGASAWVVRVAAGAVAAKVGMQTAAGNLTLTAIAASEGTWANALVLTVDYDTANPNETFNLTVTEFVERGGRMVPARTEAHRNLSMDPNAATYAPTVVDADSKLITLRDESAIGAIAGFSRSGALTDPDVAALGDDTRRLAISIDGGPFYEFDLFAAGGGLATLTALRDALNTIVPTLEPANTGFSGFSASIDGDRLVATSGTSTRQSSVRFRRASIRSATAALKLGQANGGREIHGSSPTRPAVSGTQGVRIPDFSALAFADPEQMTVSLVDSTDTTIATHTVTLNRTAAPAVAAPTTLAEARTLIEQSLRGATHEALSGARVFAVDNTLVLRAGGADASLRLVLSGAGATTLTVDSASGALENVAGYRMGTGPTVAFQEGAIGGDDGSVPTETEIQGSLAQKSGLYALEDVRDLNIINLPEVNDAGVLANAITYAEDRRAMLLIDIDASVTDFDGARAWIEDPANAGLRHRNAVVYFPRVSMPDPLQGGRPRAFANSGLMAGLWSRTDAQRGVWKAPAGIEARLRGVSALDYALSDQENGVLNPLGLNCLRTFPVFGSVSWGARTMVGADALASEWKYVPIRRLALFIEESLYRGTQFVVFEPNDEPLWAQIRLSVGTFMNQLFRQGAFQGATPQDAYLVRCDSSTTTQADIDLGIVNIVVGFAPLKPAEFVIIQIQQLAGQSQS</sequence>
<organism evidence="3 4">
    <name type="scientific">Rhodovulum marinum</name>
    <dbReference type="NCBI Taxonomy" id="320662"/>
    <lineage>
        <taxon>Bacteria</taxon>
        <taxon>Pseudomonadati</taxon>
        <taxon>Pseudomonadota</taxon>
        <taxon>Alphaproteobacteria</taxon>
        <taxon>Rhodobacterales</taxon>
        <taxon>Paracoccaceae</taxon>
        <taxon>Rhodovulum</taxon>
    </lineage>
</organism>
<dbReference type="EMBL" id="SLXP01000004">
    <property type="protein sequence ID" value="TCP41872.1"/>
    <property type="molecule type" value="Genomic_DNA"/>
</dbReference>
<comment type="caution">
    <text evidence="3">The sequence shown here is derived from an EMBL/GenBank/DDBJ whole genome shotgun (WGS) entry which is preliminary data.</text>
</comment>
<dbReference type="PANTHER" id="PTHR35861">
    <property type="match status" value="1"/>
</dbReference>
<dbReference type="AlphaFoldDB" id="A0A4R2PZY7"/>
<reference evidence="3 4" key="1">
    <citation type="submission" date="2019-03" db="EMBL/GenBank/DDBJ databases">
        <title>Genomic Encyclopedia of Type Strains, Phase IV (KMG-IV): sequencing the most valuable type-strain genomes for metagenomic binning, comparative biology and taxonomic classification.</title>
        <authorList>
            <person name="Goeker M."/>
        </authorList>
    </citation>
    <scope>NUCLEOTIDE SEQUENCE [LARGE SCALE GENOMIC DNA]</scope>
    <source>
        <strain evidence="3 4">DSM 18063</strain>
    </source>
</reference>
<evidence type="ECO:0000259" key="2">
    <source>
        <dbReference type="Pfam" id="PF17482"/>
    </source>
</evidence>
<protein>
    <recommendedName>
        <fullName evidence="2">Tail sheath protein C-terminal domain-containing protein</fullName>
    </recommendedName>
</protein>
<dbReference type="Pfam" id="PF17482">
    <property type="entry name" value="Phage_sheath_1C"/>
    <property type="match status" value="1"/>
</dbReference>
<comment type="similarity">
    <text evidence="1">Belongs to the myoviridae tail sheath protein family.</text>
</comment>